<dbReference type="SUPFAM" id="SSF50723">
    <property type="entry name" value="Core binding factor beta, CBF"/>
    <property type="match status" value="1"/>
</dbReference>
<dbReference type="OrthoDB" id="10026505at2759"/>
<sequence>KKKNRNNNYKEILFSENDAEINQLKGPTLVAYAGCPHAPKAERRETLIQGCSERQRPHLPLTFTQYGYCSDFILTRHTITKDEIIFESRFIFNGVCVLLSGTLNKETLSGTATMTFDRATAALEEKKKRDFKEHYGEKIRALQQKFNLSYFDS</sequence>
<name>A0A0N4USY7_ENTVE</name>
<keyword evidence="2" id="KW-1185">Reference proteome</keyword>
<accession>A0A0N4USY7</accession>
<dbReference type="Pfam" id="PF02312">
    <property type="entry name" value="CBF_beta"/>
    <property type="match status" value="1"/>
</dbReference>
<reference evidence="3" key="1">
    <citation type="submission" date="2017-02" db="UniProtKB">
        <authorList>
            <consortium name="WormBaseParasite"/>
        </authorList>
    </citation>
    <scope>IDENTIFICATION</scope>
</reference>
<dbReference type="InterPro" id="IPR003417">
    <property type="entry name" value="CBF_beta"/>
</dbReference>
<evidence type="ECO:0000313" key="2">
    <source>
        <dbReference type="Proteomes" id="UP000274131"/>
    </source>
</evidence>
<dbReference type="EMBL" id="UXUI01000130">
    <property type="protein sequence ID" value="VDD85059.1"/>
    <property type="molecule type" value="Genomic_DNA"/>
</dbReference>
<reference evidence="1 2" key="2">
    <citation type="submission" date="2018-10" db="EMBL/GenBank/DDBJ databases">
        <authorList>
            <consortium name="Pathogen Informatics"/>
        </authorList>
    </citation>
    <scope>NUCLEOTIDE SEQUENCE [LARGE SCALE GENOMIC DNA]</scope>
</reference>
<dbReference type="WBParaSite" id="EVEC_0000027801-mRNA-1">
    <property type="protein sequence ID" value="EVEC_0000027801-mRNA-1"/>
    <property type="gene ID" value="EVEC_0000027801"/>
</dbReference>
<dbReference type="InterPro" id="IPR036552">
    <property type="entry name" value="CBF_bsu_sf"/>
</dbReference>
<protein>
    <submittedName>
        <fullName evidence="3">VASt domain-containing protein</fullName>
    </submittedName>
</protein>
<dbReference type="Gene3D" id="2.40.250.10">
    <property type="entry name" value="Core binding factor, beta subunit"/>
    <property type="match status" value="1"/>
</dbReference>
<dbReference type="STRING" id="51028.A0A0N4USY7"/>
<proteinExistence type="predicted"/>
<evidence type="ECO:0000313" key="1">
    <source>
        <dbReference type="EMBL" id="VDD85059.1"/>
    </source>
</evidence>
<gene>
    <name evidence="1" type="ORF">EVEC_LOCUS202</name>
</gene>
<dbReference type="GO" id="GO:0005634">
    <property type="term" value="C:nucleus"/>
    <property type="evidence" value="ECO:0007669"/>
    <property type="project" value="InterPro"/>
</dbReference>
<evidence type="ECO:0000313" key="3">
    <source>
        <dbReference type="WBParaSite" id="EVEC_0000027801-mRNA-1"/>
    </source>
</evidence>
<organism evidence="3">
    <name type="scientific">Enterobius vermicularis</name>
    <name type="common">Human pinworm</name>
    <dbReference type="NCBI Taxonomy" id="51028"/>
    <lineage>
        <taxon>Eukaryota</taxon>
        <taxon>Metazoa</taxon>
        <taxon>Ecdysozoa</taxon>
        <taxon>Nematoda</taxon>
        <taxon>Chromadorea</taxon>
        <taxon>Rhabditida</taxon>
        <taxon>Spirurina</taxon>
        <taxon>Oxyuridomorpha</taxon>
        <taxon>Oxyuroidea</taxon>
        <taxon>Oxyuridae</taxon>
        <taxon>Enterobius</taxon>
    </lineage>
</organism>
<dbReference type="Proteomes" id="UP000274131">
    <property type="component" value="Unassembled WGS sequence"/>
</dbReference>
<dbReference type="AlphaFoldDB" id="A0A0N4USY7"/>
<dbReference type="GO" id="GO:0003713">
    <property type="term" value="F:transcription coactivator activity"/>
    <property type="evidence" value="ECO:0007669"/>
    <property type="project" value="InterPro"/>
</dbReference>